<dbReference type="PROSITE" id="PS50887">
    <property type="entry name" value="GGDEF"/>
    <property type="match status" value="1"/>
</dbReference>
<dbReference type="CDD" id="cd01948">
    <property type="entry name" value="EAL"/>
    <property type="match status" value="1"/>
</dbReference>
<evidence type="ECO:0000259" key="1">
    <source>
        <dbReference type="PROSITE" id="PS50883"/>
    </source>
</evidence>
<feature type="domain" description="GGDEF" evidence="2">
    <location>
        <begin position="292"/>
        <end position="424"/>
    </location>
</feature>
<feature type="domain" description="EAL" evidence="1">
    <location>
        <begin position="433"/>
        <end position="602"/>
    </location>
</feature>
<dbReference type="Gene3D" id="3.30.70.270">
    <property type="match status" value="1"/>
</dbReference>
<dbReference type="InterPro" id="IPR000160">
    <property type="entry name" value="GGDEF_dom"/>
</dbReference>
<feature type="non-terminal residue" evidence="3">
    <location>
        <position position="602"/>
    </location>
</feature>
<sequence>MHDDGDGPWADSFELAAEAVLGAVSDAVLAVGRDWRIRYANAQAGSMFGGTPADLLGSDVWSVFPEGRDSPLGVACEQALRDQAPVQLECYVPGWDRWLEKRIHPLPSGLVVFAHEITDRRKAEERLAEESAALAEALAVLDTFIHSAPIGIAFLDRDLSYSRVNAVLAELNGLPAAEHLGRRVDEVPAVRTGVTAESAGQVLRSGLPLLDVEVHGPGADDEEREWLSSYYPVRAPDGRVTGVGVIVREVTEQRHFERLLLHQATRDALTGLPNRALFMDRLTHALSRRRSRHLAVLFVDLDRFKVVNDSLGHAVGDRLLQAVADALAGALRAEDTVARLGGDEFGVLCEEVDGPLDALRLGERLLRSLEGTVVEDPPLHVDCSIGIALAEPAGGDADALLRDADTAMYQAKADGRGGIRVFDARLRRRALSRQSLERRLRDALATGALDVHYQPVVDLRSRRTVAVEALVRWADGERGDVSPAEFIPVAEDSGLIHELGAFVLAAACRHARDWRAQLPAGWAPGVAVNISPQQLLRGELLVQDVAAVIGEAGIPPAALCLEITESSVLAETEACMGAVRALAGLGVELAVDDFGTGYSSLS</sequence>
<dbReference type="SUPFAM" id="SSF55073">
    <property type="entry name" value="Nucleotide cyclase"/>
    <property type="match status" value="1"/>
</dbReference>
<dbReference type="Gene3D" id="3.20.20.450">
    <property type="entry name" value="EAL domain"/>
    <property type="match status" value="1"/>
</dbReference>
<dbReference type="SUPFAM" id="SSF55785">
    <property type="entry name" value="PYP-like sensor domain (PAS domain)"/>
    <property type="match status" value="2"/>
</dbReference>
<dbReference type="InterPro" id="IPR013656">
    <property type="entry name" value="PAS_4"/>
</dbReference>
<dbReference type="RefSeq" id="WP_166284786.1">
    <property type="nucleotide sequence ID" value="NZ_JAANNP010000136.1"/>
</dbReference>
<dbReference type="CDD" id="cd00130">
    <property type="entry name" value="PAS"/>
    <property type="match status" value="1"/>
</dbReference>
<dbReference type="Pfam" id="PF08448">
    <property type="entry name" value="PAS_4"/>
    <property type="match status" value="2"/>
</dbReference>
<reference evidence="3 4" key="1">
    <citation type="submission" date="2020-03" db="EMBL/GenBank/DDBJ databases">
        <title>Two novel Motilibacter sp.</title>
        <authorList>
            <person name="Liu S."/>
        </authorList>
    </citation>
    <scope>NUCLEOTIDE SEQUENCE [LARGE SCALE GENOMIC DNA]</scope>
    <source>
        <strain evidence="3 4">E257</strain>
    </source>
</reference>
<dbReference type="SUPFAM" id="SSF141868">
    <property type="entry name" value="EAL domain-like"/>
    <property type="match status" value="1"/>
</dbReference>
<dbReference type="Proteomes" id="UP000800981">
    <property type="component" value="Unassembled WGS sequence"/>
</dbReference>
<dbReference type="Gene3D" id="3.30.450.20">
    <property type="entry name" value="PAS domain"/>
    <property type="match status" value="2"/>
</dbReference>
<dbReference type="InterPro" id="IPR052155">
    <property type="entry name" value="Biofilm_reg_signaling"/>
</dbReference>
<dbReference type="NCBIfam" id="TIGR00229">
    <property type="entry name" value="sensory_box"/>
    <property type="match status" value="1"/>
</dbReference>
<dbReference type="InterPro" id="IPR035965">
    <property type="entry name" value="PAS-like_dom_sf"/>
</dbReference>
<comment type="caution">
    <text evidence="3">The sequence shown here is derived from an EMBL/GenBank/DDBJ whole genome shotgun (WGS) entry which is preliminary data.</text>
</comment>
<dbReference type="Pfam" id="PF00563">
    <property type="entry name" value="EAL"/>
    <property type="match status" value="1"/>
</dbReference>
<name>A0ABX0H3L7_9ACTN</name>
<evidence type="ECO:0000313" key="4">
    <source>
        <dbReference type="Proteomes" id="UP000800981"/>
    </source>
</evidence>
<dbReference type="SMART" id="SM00052">
    <property type="entry name" value="EAL"/>
    <property type="match status" value="1"/>
</dbReference>
<gene>
    <name evidence="3" type="ORF">G9H71_21360</name>
</gene>
<protein>
    <submittedName>
        <fullName evidence="3">EAL domain-containing protein</fullName>
    </submittedName>
</protein>
<organism evidence="3 4">
    <name type="scientific">Motilibacter deserti</name>
    <dbReference type="NCBI Taxonomy" id="2714956"/>
    <lineage>
        <taxon>Bacteria</taxon>
        <taxon>Bacillati</taxon>
        <taxon>Actinomycetota</taxon>
        <taxon>Actinomycetes</taxon>
        <taxon>Motilibacterales</taxon>
        <taxon>Motilibacteraceae</taxon>
        <taxon>Motilibacter</taxon>
    </lineage>
</organism>
<dbReference type="SMART" id="SM00091">
    <property type="entry name" value="PAS"/>
    <property type="match status" value="1"/>
</dbReference>
<dbReference type="CDD" id="cd01949">
    <property type="entry name" value="GGDEF"/>
    <property type="match status" value="1"/>
</dbReference>
<dbReference type="InterPro" id="IPR000014">
    <property type="entry name" value="PAS"/>
</dbReference>
<dbReference type="EMBL" id="JAANNP010000136">
    <property type="protein sequence ID" value="NHC16337.1"/>
    <property type="molecule type" value="Genomic_DNA"/>
</dbReference>
<dbReference type="InterPro" id="IPR029787">
    <property type="entry name" value="Nucleotide_cyclase"/>
</dbReference>
<keyword evidence="4" id="KW-1185">Reference proteome</keyword>
<dbReference type="SMART" id="SM00267">
    <property type="entry name" value="GGDEF"/>
    <property type="match status" value="1"/>
</dbReference>
<dbReference type="InterPro" id="IPR001633">
    <property type="entry name" value="EAL_dom"/>
</dbReference>
<dbReference type="Pfam" id="PF00990">
    <property type="entry name" value="GGDEF"/>
    <property type="match status" value="1"/>
</dbReference>
<dbReference type="NCBIfam" id="TIGR00254">
    <property type="entry name" value="GGDEF"/>
    <property type="match status" value="1"/>
</dbReference>
<dbReference type="InterPro" id="IPR035919">
    <property type="entry name" value="EAL_sf"/>
</dbReference>
<dbReference type="PANTHER" id="PTHR44757">
    <property type="entry name" value="DIGUANYLATE CYCLASE DGCP"/>
    <property type="match status" value="1"/>
</dbReference>
<dbReference type="PROSITE" id="PS50883">
    <property type="entry name" value="EAL"/>
    <property type="match status" value="1"/>
</dbReference>
<dbReference type="InterPro" id="IPR043128">
    <property type="entry name" value="Rev_trsase/Diguanyl_cyclase"/>
</dbReference>
<proteinExistence type="predicted"/>
<evidence type="ECO:0000313" key="3">
    <source>
        <dbReference type="EMBL" id="NHC16337.1"/>
    </source>
</evidence>
<evidence type="ECO:0000259" key="2">
    <source>
        <dbReference type="PROSITE" id="PS50887"/>
    </source>
</evidence>
<dbReference type="PANTHER" id="PTHR44757:SF2">
    <property type="entry name" value="BIOFILM ARCHITECTURE MAINTENANCE PROTEIN MBAA"/>
    <property type="match status" value="1"/>
</dbReference>
<accession>A0ABX0H3L7</accession>